<organism evidence="2 3">
    <name type="scientific">Aulographum hederae CBS 113979</name>
    <dbReference type="NCBI Taxonomy" id="1176131"/>
    <lineage>
        <taxon>Eukaryota</taxon>
        <taxon>Fungi</taxon>
        <taxon>Dikarya</taxon>
        <taxon>Ascomycota</taxon>
        <taxon>Pezizomycotina</taxon>
        <taxon>Dothideomycetes</taxon>
        <taxon>Pleosporomycetidae</taxon>
        <taxon>Aulographales</taxon>
        <taxon>Aulographaceae</taxon>
    </lineage>
</organism>
<feature type="compositionally biased region" description="Basic and acidic residues" evidence="1">
    <location>
        <begin position="280"/>
        <end position="292"/>
    </location>
</feature>
<dbReference type="EMBL" id="ML977142">
    <property type="protein sequence ID" value="KAF1990278.1"/>
    <property type="molecule type" value="Genomic_DNA"/>
</dbReference>
<gene>
    <name evidence="2" type="ORF">K402DRAFT_451267</name>
</gene>
<keyword evidence="3" id="KW-1185">Reference proteome</keyword>
<dbReference type="Proteomes" id="UP000800041">
    <property type="component" value="Unassembled WGS sequence"/>
</dbReference>
<feature type="compositionally biased region" description="Basic and acidic residues" evidence="1">
    <location>
        <begin position="326"/>
        <end position="336"/>
    </location>
</feature>
<protein>
    <submittedName>
        <fullName evidence="2">Uncharacterized protein</fullName>
    </submittedName>
</protein>
<feature type="compositionally biased region" description="Low complexity" evidence="1">
    <location>
        <begin position="231"/>
        <end position="241"/>
    </location>
</feature>
<sequence>MAEDLKITRILESASQEMVRYSNFEFLEMSGKSVVEALLGSLDHSRNPSGKERFLIDFQKSKKKLDSLTKRFLGYPVSGFLGYPELVRILRYLDIASFGEMHQADRTWTSRIREILGVQLVLLSGASERPWEDTDSSPDTDTRPRPDDGSSTESIGDDSEFFPEPGSPADSPSQGSDVFSETGTPEHGSSDASGPESVGEGSSSSGSLEIEHGAPSDESLGDDSDFASDPGSVEEGSSGSETPEIEFGGDSDGSIGEDSNLVSDLVTPEEANRIAPYYKPDLDWHPNIKEIPEPVSPPPGQVAPAPAPAPISAPEVPHVEIPSTEGGHHKSKDDKKKSKKQKHKEEKAKKKQKEKEEEAKKKQEAKEEEAKKKQQAKDEEAKKNEAKNKANDDVKILEEKELAWISDLPMTVVYGGHEYINAELGKAWKCHHHDKSCKKFEKRRKYMLEAAMKLSEVTQKDWQKSVGKHVHPNPHPPLEIAGPGPFGVNDGTGIFI</sequence>
<evidence type="ECO:0000313" key="3">
    <source>
        <dbReference type="Proteomes" id="UP000800041"/>
    </source>
</evidence>
<proteinExistence type="predicted"/>
<feature type="compositionally biased region" description="Polar residues" evidence="1">
    <location>
        <begin position="170"/>
        <end position="183"/>
    </location>
</feature>
<accession>A0A6G1HBF4</accession>
<feature type="compositionally biased region" description="Low complexity" evidence="1">
    <location>
        <begin position="193"/>
        <end position="208"/>
    </location>
</feature>
<evidence type="ECO:0000256" key="1">
    <source>
        <dbReference type="SAM" id="MobiDB-lite"/>
    </source>
</evidence>
<reference evidence="2" key="1">
    <citation type="journal article" date="2020" name="Stud. Mycol.">
        <title>101 Dothideomycetes genomes: a test case for predicting lifestyles and emergence of pathogens.</title>
        <authorList>
            <person name="Haridas S."/>
            <person name="Albert R."/>
            <person name="Binder M."/>
            <person name="Bloem J."/>
            <person name="Labutti K."/>
            <person name="Salamov A."/>
            <person name="Andreopoulos B."/>
            <person name="Baker S."/>
            <person name="Barry K."/>
            <person name="Bills G."/>
            <person name="Bluhm B."/>
            <person name="Cannon C."/>
            <person name="Castanera R."/>
            <person name="Culley D."/>
            <person name="Daum C."/>
            <person name="Ezra D."/>
            <person name="Gonzalez J."/>
            <person name="Henrissat B."/>
            <person name="Kuo A."/>
            <person name="Liang C."/>
            <person name="Lipzen A."/>
            <person name="Lutzoni F."/>
            <person name="Magnuson J."/>
            <person name="Mondo S."/>
            <person name="Nolan M."/>
            <person name="Ohm R."/>
            <person name="Pangilinan J."/>
            <person name="Park H.-J."/>
            <person name="Ramirez L."/>
            <person name="Alfaro M."/>
            <person name="Sun H."/>
            <person name="Tritt A."/>
            <person name="Yoshinaga Y."/>
            <person name="Zwiers L.-H."/>
            <person name="Turgeon B."/>
            <person name="Goodwin S."/>
            <person name="Spatafora J."/>
            <person name="Crous P."/>
            <person name="Grigoriev I."/>
        </authorList>
    </citation>
    <scope>NUCLEOTIDE SEQUENCE</scope>
    <source>
        <strain evidence="2">CBS 113979</strain>
    </source>
</reference>
<feature type="region of interest" description="Disordered" evidence="1">
    <location>
        <begin position="127"/>
        <end position="389"/>
    </location>
</feature>
<feature type="compositionally biased region" description="Pro residues" evidence="1">
    <location>
        <begin position="294"/>
        <end position="311"/>
    </location>
</feature>
<feature type="compositionally biased region" description="Basic and acidic residues" evidence="1">
    <location>
        <begin position="343"/>
        <end position="389"/>
    </location>
</feature>
<dbReference type="AlphaFoldDB" id="A0A6G1HBF4"/>
<evidence type="ECO:0000313" key="2">
    <source>
        <dbReference type="EMBL" id="KAF1990278.1"/>
    </source>
</evidence>
<name>A0A6G1HBF4_9PEZI</name>